<feature type="transmembrane region" description="Helical" evidence="14">
    <location>
        <begin position="161"/>
        <end position="184"/>
    </location>
</feature>
<protein>
    <recommendedName>
        <fullName evidence="3">histidine kinase</fullName>
        <ecNumber evidence="3">2.7.13.3</ecNumber>
    </recommendedName>
</protein>
<keyword evidence="11 14" id="KW-1133">Transmembrane helix</keyword>
<evidence type="ECO:0000256" key="11">
    <source>
        <dbReference type="ARBA" id="ARBA00022989"/>
    </source>
</evidence>
<keyword evidence="12" id="KW-0902">Two-component regulatory system</keyword>
<dbReference type="Gene3D" id="3.30.565.10">
    <property type="entry name" value="Histidine kinase-like ATPase, C-terminal domain"/>
    <property type="match status" value="1"/>
</dbReference>
<evidence type="ECO:0000256" key="14">
    <source>
        <dbReference type="SAM" id="Phobius"/>
    </source>
</evidence>
<evidence type="ECO:0000256" key="10">
    <source>
        <dbReference type="ARBA" id="ARBA00022840"/>
    </source>
</evidence>
<dbReference type="Pfam" id="PF00512">
    <property type="entry name" value="HisKA"/>
    <property type="match status" value="1"/>
</dbReference>
<comment type="subcellular location">
    <subcellularLocation>
        <location evidence="2">Cell membrane</location>
        <topology evidence="2">Multi-pass membrane protein</topology>
    </subcellularLocation>
</comment>
<reference evidence="16" key="2">
    <citation type="submission" date="2021-04" db="EMBL/GenBank/DDBJ databases">
        <authorList>
            <person name="Gilroy R."/>
        </authorList>
    </citation>
    <scope>NUCLEOTIDE SEQUENCE</scope>
    <source>
        <strain evidence="16">CHK185-5351</strain>
    </source>
</reference>
<dbReference type="PROSITE" id="PS50109">
    <property type="entry name" value="HIS_KIN"/>
    <property type="match status" value="1"/>
</dbReference>
<evidence type="ECO:0000259" key="15">
    <source>
        <dbReference type="PROSITE" id="PS50109"/>
    </source>
</evidence>
<dbReference type="InterPro" id="IPR003661">
    <property type="entry name" value="HisK_dim/P_dom"/>
</dbReference>
<dbReference type="PRINTS" id="PR00344">
    <property type="entry name" value="BCTRLSENSOR"/>
</dbReference>
<keyword evidence="5" id="KW-0597">Phosphoprotein</keyword>
<dbReference type="InterPro" id="IPR003594">
    <property type="entry name" value="HATPase_dom"/>
</dbReference>
<dbReference type="PANTHER" id="PTHR45528:SF1">
    <property type="entry name" value="SENSOR HISTIDINE KINASE CPXA"/>
    <property type="match status" value="1"/>
</dbReference>
<keyword evidence="4" id="KW-1003">Cell membrane</keyword>
<accession>A0A9D2SML6</accession>
<keyword evidence="13 14" id="KW-0472">Membrane</keyword>
<evidence type="ECO:0000313" key="16">
    <source>
        <dbReference type="EMBL" id="HJC14443.1"/>
    </source>
</evidence>
<organism evidence="16 17">
    <name type="scientific">Candidatus Fusicatenibacter intestinigallinarum</name>
    <dbReference type="NCBI Taxonomy" id="2838598"/>
    <lineage>
        <taxon>Bacteria</taxon>
        <taxon>Bacillati</taxon>
        <taxon>Bacillota</taxon>
        <taxon>Clostridia</taxon>
        <taxon>Lachnospirales</taxon>
        <taxon>Lachnospiraceae</taxon>
        <taxon>Fusicatenibacter</taxon>
    </lineage>
</organism>
<keyword evidence="10" id="KW-0067">ATP-binding</keyword>
<dbReference type="Gene3D" id="1.10.287.130">
    <property type="match status" value="1"/>
</dbReference>
<dbReference type="SUPFAM" id="SSF55874">
    <property type="entry name" value="ATPase domain of HSP90 chaperone/DNA topoisomerase II/histidine kinase"/>
    <property type="match status" value="1"/>
</dbReference>
<dbReference type="InterPro" id="IPR050398">
    <property type="entry name" value="HssS/ArlS-like"/>
</dbReference>
<evidence type="ECO:0000256" key="4">
    <source>
        <dbReference type="ARBA" id="ARBA00022475"/>
    </source>
</evidence>
<keyword evidence="6" id="KW-0808">Transferase</keyword>
<dbReference type="GO" id="GO:0000155">
    <property type="term" value="F:phosphorelay sensor kinase activity"/>
    <property type="evidence" value="ECO:0007669"/>
    <property type="project" value="InterPro"/>
</dbReference>
<evidence type="ECO:0000256" key="5">
    <source>
        <dbReference type="ARBA" id="ARBA00022553"/>
    </source>
</evidence>
<comment type="caution">
    <text evidence="16">The sequence shown here is derived from an EMBL/GenBank/DDBJ whole genome shotgun (WGS) entry which is preliminary data.</text>
</comment>
<evidence type="ECO:0000256" key="6">
    <source>
        <dbReference type="ARBA" id="ARBA00022679"/>
    </source>
</evidence>
<dbReference type="Pfam" id="PF02518">
    <property type="entry name" value="HATPase_c"/>
    <property type="match status" value="1"/>
</dbReference>
<feature type="domain" description="Histidine kinase" evidence="15">
    <location>
        <begin position="204"/>
        <end position="413"/>
    </location>
</feature>
<comment type="catalytic activity">
    <reaction evidence="1">
        <text>ATP + protein L-histidine = ADP + protein N-phospho-L-histidine.</text>
        <dbReference type="EC" id="2.7.13.3"/>
    </reaction>
</comment>
<dbReference type="InterPro" id="IPR036097">
    <property type="entry name" value="HisK_dim/P_sf"/>
</dbReference>
<dbReference type="CDD" id="cd00075">
    <property type="entry name" value="HATPase"/>
    <property type="match status" value="1"/>
</dbReference>
<dbReference type="SMART" id="SM00388">
    <property type="entry name" value="HisKA"/>
    <property type="match status" value="1"/>
</dbReference>
<evidence type="ECO:0000256" key="7">
    <source>
        <dbReference type="ARBA" id="ARBA00022692"/>
    </source>
</evidence>
<proteinExistence type="predicted"/>
<sequence>MLKKSRRKIVASLVWVLALLFFGTVAVIYTASYVEVTGENRKMLRQYVEEYMFRDLSDASEAGSGGPGNMPRRGRAAPPMLELSTFYTVVLSKDGEVLNVDTADVSGLEEDALADLAVEIAESGQEEGTRNRLIYQMADKGDYLLVAFLDNTVMAGTTGTLINYTLLFGGVALVLLFFLSWYLAGRIVKPLEESYERQKQFISDAGHELKTPVAVINVNAELLSREIGENQWISNIQYESERMSALISQLLDLARAEHAKPPMEALDFSRLVCGETLPFETVAYEKGLMLNCEIDDEIRVSGNSVQLKQLVSILIDNAIRHGEGGREIRISLKKGKSHAVLSVANEGPEIPPEQRSHLFERFYRTDSARTGEDNHYGLGLAIAKAITVSHEGSIDLQCGDGNVEFIVKIPLLRA</sequence>
<evidence type="ECO:0000256" key="8">
    <source>
        <dbReference type="ARBA" id="ARBA00022741"/>
    </source>
</evidence>
<dbReference type="GO" id="GO:0005524">
    <property type="term" value="F:ATP binding"/>
    <property type="evidence" value="ECO:0007669"/>
    <property type="project" value="UniProtKB-KW"/>
</dbReference>
<dbReference type="EC" id="2.7.13.3" evidence="3"/>
<evidence type="ECO:0000256" key="12">
    <source>
        <dbReference type="ARBA" id="ARBA00023012"/>
    </source>
</evidence>
<evidence type="ECO:0000256" key="1">
    <source>
        <dbReference type="ARBA" id="ARBA00000085"/>
    </source>
</evidence>
<evidence type="ECO:0000256" key="9">
    <source>
        <dbReference type="ARBA" id="ARBA00022777"/>
    </source>
</evidence>
<dbReference type="GO" id="GO:0005886">
    <property type="term" value="C:plasma membrane"/>
    <property type="evidence" value="ECO:0007669"/>
    <property type="project" value="UniProtKB-SubCell"/>
</dbReference>
<evidence type="ECO:0000256" key="2">
    <source>
        <dbReference type="ARBA" id="ARBA00004651"/>
    </source>
</evidence>
<dbReference type="SMART" id="SM00387">
    <property type="entry name" value="HATPase_c"/>
    <property type="match status" value="1"/>
</dbReference>
<dbReference type="InterPro" id="IPR004358">
    <property type="entry name" value="Sig_transdc_His_kin-like_C"/>
</dbReference>
<dbReference type="AlphaFoldDB" id="A0A9D2SML6"/>
<dbReference type="PANTHER" id="PTHR45528">
    <property type="entry name" value="SENSOR HISTIDINE KINASE CPXA"/>
    <property type="match status" value="1"/>
</dbReference>
<dbReference type="Proteomes" id="UP000823849">
    <property type="component" value="Unassembled WGS sequence"/>
</dbReference>
<dbReference type="SUPFAM" id="SSF47384">
    <property type="entry name" value="Homodimeric domain of signal transducing histidine kinase"/>
    <property type="match status" value="1"/>
</dbReference>
<evidence type="ECO:0000256" key="13">
    <source>
        <dbReference type="ARBA" id="ARBA00023136"/>
    </source>
</evidence>
<evidence type="ECO:0000256" key="3">
    <source>
        <dbReference type="ARBA" id="ARBA00012438"/>
    </source>
</evidence>
<evidence type="ECO:0000313" key="17">
    <source>
        <dbReference type="Proteomes" id="UP000823849"/>
    </source>
</evidence>
<dbReference type="EMBL" id="DWWU01000006">
    <property type="protein sequence ID" value="HJC14443.1"/>
    <property type="molecule type" value="Genomic_DNA"/>
</dbReference>
<keyword evidence="9 16" id="KW-0418">Kinase</keyword>
<reference evidence="16" key="1">
    <citation type="journal article" date="2021" name="PeerJ">
        <title>Extensive microbial diversity within the chicken gut microbiome revealed by metagenomics and culture.</title>
        <authorList>
            <person name="Gilroy R."/>
            <person name="Ravi A."/>
            <person name="Getino M."/>
            <person name="Pursley I."/>
            <person name="Horton D.L."/>
            <person name="Alikhan N.F."/>
            <person name="Baker D."/>
            <person name="Gharbi K."/>
            <person name="Hall N."/>
            <person name="Watson M."/>
            <person name="Adriaenssens E.M."/>
            <person name="Foster-Nyarko E."/>
            <person name="Jarju S."/>
            <person name="Secka A."/>
            <person name="Antonio M."/>
            <person name="Oren A."/>
            <person name="Chaudhuri R.R."/>
            <person name="La Ragione R."/>
            <person name="Hildebrand F."/>
            <person name="Pallen M.J."/>
        </authorList>
    </citation>
    <scope>NUCLEOTIDE SEQUENCE</scope>
    <source>
        <strain evidence="16">CHK185-5351</strain>
    </source>
</reference>
<dbReference type="InterPro" id="IPR005467">
    <property type="entry name" value="His_kinase_dom"/>
</dbReference>
<dbReference type="InterPro" id="IPR036890">
    <property type="entry name" value="HATPase_C_sf"/>
</dbReference>
<dbReference type="CDD" id="cd00082">
    <property type="entry name" value="HisKA"/>
    <property type="match status" value="1"/>
</dbReference>
<name>A0A9D2SML6_9FIRM</name>
<gene>
    <name evidence="16" type="ORF">H9705_01265</name>
</gene>
<keyword evidence="8" id="KW-0547">Nucleotide-binding</keyword>
<keyword evidence="7 14" id="KW-0812">Transmembrane</keyword>